<protein>
    <submittedName>
        <fullName evidence="1">Uncharacterized protein</fullName>
    </submittedName>
</protein>
<reference evidence="1 2" key="1">
    <citation type="submission" date="2021-01" db="EMBL/GenBank/DDBJ databases">
        <title>Whole genome shotgun sequence of Planotetraspora mira NBRC 15435.</title>
        <authorList>
            <person name="Komaki H."/>
            <person name="Tamura T."/>
        </authorList>
    </citation>
    <scope>NUCLEOTIDE SEQUENCE [LARGE SCALE GENOMIC DNA]</scope>
    <source>
        <strain evidence="1 2">NBRC 15435</strain>
    </source>
</reference>
<proteinExistence type="predicted"/>
<name>A0A8J3TX92_9ACTN</name>
<evidence type="ECO:0000313" key="2">
    <source>
        <dbReference type="Proteomes" id="UP000650628"/>
    </source>
</evidence>
<dbReference type="EMBL" id="BOOO01000037">
    <property type="protein sequence ID" value="GII33012.1"/>
    <property type="molecule type" value="Genomic_DNA"/>
</dbReference>
<dbReference type="AlphaFoldDB" id="A0A8J3TX92"/>
<organism evidence="1 2">
    <name type="scientific">Planotetraspora mira</name>
    <dbReference type="NCBI Taxonomy" id="58121"/>
    <lineage>
        <taxon>Bacteria</taxon>
        <taxon>Bacillati</taxon>
        <taxon>Actinomycetota</taxon>
        <taxon>Actinomycetes</taxon>
        <taxon>Streptosporangiales</taxon>
        <taxon>Streptosporangiaceae</taxon>
        <taxon>Planotetraspora</taxon>
    </lineage>
</organism>
<evidence type="ECO:0000313" key="1">
    <source>
        <dbReference type="EMBL" id="GII33012.1"/>
    </source>
</evidence>
<dbReference type="Proteomes" id="UP000650628">
    <property type="component" value="Unassembled WGS sequence"/>
</dbReference>
<comment type="caution">
    <text evidence="1">The sequence shown here is derived from an EMBL/GenBank/DDBJ whole genome shotgun (WGS) entry which is preliminary data.</text>
</comment>
<keyword evidence="2" id="KW-1185">Reference proteome</keyword>
<accession>A0A8J3TX92</accession>
<sequence length="317" mass="34983">MNIDASRLWRRAHERGDGEFAAAVAAIIGPPPASEAAAIDADSLTATQMITLQIMLNMPARHCVAGNNPGQFTPTALLQPYADARALHVALAAFGPLTDADITDAFGWDAHQCHAAEQTLDRVLTGSGHHLERAGDLVMLQPEQHALSGQVARRLAARQLNRRGEVSTREAGILVAAVRRHQRPSSWQPVTLSPACHALLKQRGIATADANTDDTSPHQDENRRIRLTLHPDVMFAFDLNERPMPVPRKAPTTAVQSTPVSQFRAPCHSVAGELRSIKVVWQWELIRFFRDGLRILSYLVQRHPARRSIWPASRERP</sequence>
<dbReference type="RefSeq" id="WP_203956864.1">
    <property type="nucleotide sequence ID" value="NZ_BOOO01000037.1"/>
</dbReference>
<gene>
    <name evidence="1" type="ORF">Pmi06nite_64540</name>
</gene>